<dbReference type="EMBL" id="BGPR01000911">
    <property type="protein sequence ID" value="GBM39960.1"/>
    <property type="molecule type" value="Genomic_DNA"/>
</dbReference>
<evidence type="ECO:0000313" key="2">
    <source>
        <dbReference type="Proteomes" id="UP000499080"/>
    </source>
</evidence>
<keyword evidence="2" id="KW-1185">Reference proteome</keyword>
<gene>
    <name evidence="1" type="ORF">AVEN_43353_1</name>
</gene>
<proteinExistence type="predicted"/>
<dbReference type="Proteomes" id="UP000499080">
    <property type="component" value="Unassembled WGS sequence"/>
</dbReference>
<dbReference type="PROSITE" id="PS51257">
    <property type="entry name" value="PROKAR_LIPOPROTEIN"/>
    <property type="match status" value="1"/>
</dbReference>
<protein>
    <submittedName>
        <fullName evidence="1">Uncharacterized protein</fullName>
    </submittedName>
</protein>
<reference evidence="1 2" key="1">
    <citation type="journal article" date="2019" name="Sci. Rep.">
        <title>Orb-weaving spider Araneus ventricosus genome elucidates the spidroin gene catalogue.</title>
        <authorList>
            <person name="Kono N."/>
            <person name="Nakamura H."/>
            <person name="Ohtoshi R."/>
            <person name="Moran D.A.P."/>
            <person name="Shinohara A."/>
            <person name="Yoshida Y."/>
            <person name="Fujiwara M."/>
            <person name="Mori M."/>
            <person name="Tomita M."/>
            <person name="Arakawa K."/>
        </authorList>
    </citation>
    <scope>NUCLEOTIDE SEQUENCE [LARGE SCALE GENOMIC DNA]</scope>
</reference>
<evidence type="ECO:0000313" key="1">
    <source>
        <dbReference type="EMBL" id="GBM39960.1"/>
    </source>
</evidence>
<sequence length="113" mass="13024">MEVCSRRGRLVILTGVILWSISCVQAAFMNYDRKLSVKMQSTLSPDPPSDVGILLKELTPRRRLREEHVLLTIDFPGTQHEFTLVLERIRGRGMCHEFLLRLDHKPRVPDEGT</sequence>
<organism evidence="1 2">
    <name type="scientific">Araneus ventricosus</name>
    <name type="common">Orbweaver spider</name>
    <name type="synonym">Epeira ventricosa</name>
    <dbReference type="NCBI Taxonomy" id="182803"/>
    <lineage>
        <taxon>Eukaryota</taxon>
        <taxon>Metazoa</taxon>
        <taxon>Ecdysozoa</taxon>
        <taxon>Arthropoda</taxon>
        <taxon>Chelicerata</taxon>
        <taxon>Arachnida</taxon>
        <taxon>Araneae</taxon>
        <taxon>Araneomorphae</taxon>
        <taxon>Entelegynae</taxon>
        <taxon>Araneoidea</taxon>
        <taxon>Araneidae</taxon>
        <taxon>Araneus</taxon>
    </lineage>
</organism>
<comment type="caution">
    <text evidence="1">The sequence shown here is derived from an EMBL/GenBank/DDBJ whole genome shotgun (WGS) entry which is preliminary data.</text>
</comment>
<dbReference type="OrthoDB" id="6424194at2759"/>
<dbReference type="AlphaFoldDB" id="A0A4Y2FEG2"/>
<accession>A0A4Y2FEG2</accession>
<name>A0A4Y2FEG2_ARAVE</name>